<dbReference type="Gene3D" id="3.40.50.300">
    <property type="entry name" value="P-loop containing nucleotide triphosphate hydrolases"/>
    <property type="match status" value="1"/>
</dbReference>
<dbReference type="STRING" id="1838280.A6M21_04315"/>
<dbReference type="Pfam" id="PF07683">
    <property type="entry name" value="CobW_C"/>
    <property type="match status" value="1"/>
</dbReference>
<dbReference type="CDD" id="cd03112">
    <property type="entry name" value="CobW-like"/>
    <property type="match status" value="1"/>
</dbReference>
<accession>A0A1B7LIA2</accession>
<reference evidence="3 4" key="1">
    <citation type="submission" date="2016-04" db="EMBL/GenBank/DDBJ databases">
        <authorList>
            <person name="Evans L.H."/>
            <person name="Alamgir A."/>
            <person name="Owens N."/>
            <person name="Weber N.D."/>
            <person name="Virtaneva K."/>
            <person name="Barbian K."/>
            <person name="Babar A."/>
            <person name="Rosenke K."/>
        </authorList>
    </citation>
    <scope>NUCLEOTIDE SEQUENCE [LARGE SCALE GENOMIC DNA]</scope>
    <source>
        <strain evidence="3 4">LMa1</strain>
    </source>
</reference>
<dbReference type="InterPro" id="IPR027417">
    <property type="entry name" value="P-loop_NTPase"/>
</dbReference>
<evidence type="ECO:0000259" key="2">
    <source>
        <dbReference type="Pfam" id="PF07683"/>
    </source>
</evidence>
<dbReference type="RefSeq" id="WP_066666447.1">
    <property type="nucleotide sequence ID" value="NZ_LYVF01000040.1"/>
</dbReference>
<dbReference type="InterPro" id="IPR003495">
    <property type="entry name" value="CobW/HypB/UreG_nucleotide-bd"/>
</dbReference>
<dbReference type="Pfam" id="PF02492">
    <property type="entry name" value="cobW"/>
    <property type="match status" value="1"/>
</dbReference>
<feature type="domain" description="CobW/HypB/UreG nucleotide-binding" evidence="1">
    <location>
        <begin position="7"/>
        <end position="180"/>
    </location>
</feature>
<dbReference type="Proteomes" id="UP000078532">
    <property type="component" value="Unassembled WGS sequence"/>
</dbReference>
<dbReference type="InterPro" id="IPR051316">
    <property type="entry name" value="Zinc-reg_GTPase_activator"/>
</dbReference>
<dbReference type="PANTHER" id="PTHR13748:SF62">
    <property type="entry name" value="COBW DOMAIN-CONTAINING PROTEIN"/>
    <property type="match status" value="1"/>
</dbReference>
<gene>
    <name evidence="3" type="ORF">A6M21_04315</name>
</gene>
<dbReference type="EMBL" id="LYVF01000040">
    <property type="protein sequence ID" value="OAT86143.1"/>
    <property type="molecule type" value="Genomic_DNA"/>
</dbReference>
<name>A0A1B7LIA2_9FIRM</name>
<dbReference type="PANTHER" id="PTHR13748">
    <property type="entry name" value="COBW-RELATED"/>
    <property type="match status" value="1"/>
</dbReference>
<dbReference type="InterPro" id="IPR011629">
    <property type="entry name" value="CobW-like_C"/>
</dbReference>
<dbReference type="OrthoDB" id="9808822at2"/>
<evidence type="ECO:0000313" key="4">
    <source>
        <dbReference type="Proteomes" id="UP000078532"/>
    </source>
</evidence>
<keyword evidence="4" id="KW-1185">Reference proteome</keyword>
<organism evidence="3 4">
    <name type="scientific">Desulfotomaculum copahuensis</name>
    <dbReference type="NCBI Taxonomy" id="1838280"/>
    <lineage>
        <taxon>Bacteria</taxon>
        <taxon>Bacillati</taxon>
        <taxon>Bacillota</taxon>
        <taxon>Clostridia</taxon>
        <taxon>Eubacteriales</taxon>
        <taxon>Desulfotomaculaceae</taxon>
        <taxon>Desulfotomaculum</taxon>
    </lineage>
</organism>
<evidence type="ECO:0000313" key="3">
    <source>
        <dbReference type="EMBL" id="OAT86143.1"/>
    </source>
</evidence>
<proteinExistence type="predicted"/>
<evidence type="ECO:0000259" key="1">
    <source>
        <dbReference type="Pfam" id="PF02492"/>
    </source>
</evidence>
<dbReference type="AlphaFoldDB" id="A0A1B7LIA2"/>
<dbReference type="SUPFAM" id="SSF52540">
    <property type="entry name" value="P-loop containing nucleoside triphosphate hydrolases"/>
    <property type="match status" value="1"/>
</dbReference>
<protein>
    <submittedName>
        <fullName evidence="3">Uncharacterized protein</fullName>
    </submittedName>
</protein>
<dbReference type="GO" id="GO:0005737">
    <property type="term" value="C:cytoplasm"/>
    <property type="evidence" value="ECO:0007669"/>
    <property type="project" value="TreeGrafter"/>
</dbReference>
<feature type="domain" description="CobW C-terminal" evidence="2">
    <location>
        <begin position="256"/>
        <end position="308"/>
    </location>
</feature>
<comment type="caution">
    <text evidence="3">The sequence shown here is derived from an EMBL/GenBank/DDBJ whole genome shotgun (WGS) entry which is preliminary data.</text>
</comment>
<sequence length="331" mass="36629">MSDTTDVFLITGFLGSGKTTFLNRIINQFPRDKKLMILMNEFGEVGVDGALVESEDLEMLEISKGSIFCACVKTDFIKGMYEIAQKIKPDVLLIESTGVANPTDLKRDLQLPIFNNRFLFKEQFCIVDAAHFMDEYGVFSSVENQIASSTRFIINKIDLATAEQIREVKRIIAQHHPEPHFYETTFAAADVIGLLALSGADKAEGTVSSAQMNDEELDQYIDALLDDPGASLSPPDILISAAFRWPGGTPAEICEMAAKLPRQVPRAKGFIVANGRTYLFNFVMGRFDLEEQNAPSKQIPGNVLVFIAPPDVMPAVEEILSAYRFSRITDG</sequence>